<feature type="domain" description="Protein-arginine deiminase C-terminal" evidence="1">
    <location>
        <begin position="228"/>
        <end position="595"/>
    </location>
</feature>
<comment type="caution">
    <text evidence="2">The sequence shown here is derived from an EMBL/GenBank/DDBJ whole genome shotgun (WGS) entry which is preliminary data.</text>
</comment>
<dbReference type="InterPro" id="IPR004303">
    <property type="entry name" value="PAD"/>
</dbReference>
<proteinExistence type="predicted"/>
<evidence type="ECO:0000313" key="3">
    <source>
        <dbReference type="Proteomes" id="UP000030151"/>
    </source>
</evidence>
<organism evidence="2 3">
    <name type="scientific">Metarhizium robertsii</name>
    <dbReference type="NCBI Taxonomy" id="568076"/>
    <lineage>
        <taxon>Eukaryota</taxon>
        <taxon>Fungi</taxon>
        <taxon>Dikarya</taxon>
        <taxon>Ascomycota</taxon>
        <taxon>Pezizomycotina</taxon>
        <taxon>Sordariomycetes</taxon>
        <taxon>Hypocreomycetidae</taxon>
        <taxon>Hypocreales</taxon>
        <taxon>Clavicipitaceae</taxon>
        <taxon>Metarhizium</taxon>
    </lineage>
</organism>
<dbReference type="Proteomes" id="UP000030151">
    <property type="component" value="Unassembled WGS sequence"/>
</dbReference>
<dbReference type="HOGENOM" id="CLU_015851_0_0_1"/>
<sequence length="602" mass="65873">MEVNPQFDNPIDYITSLAQAATFKADIRADSNRDGKVDTEGLSDLGKGKETGSEEVGALFLPNIGDTSDRCRELHEAQPAALVKCNDASDDIQRASKYLAPLRTVPISSLGSSAVGRISVSDPLARKCVRIFHRSAAPEFSQEQKDVFAIFSEEEPDNEWTIVDEKTTFSATELAQGLQLGIDARGPRGHLVAEIDDDGNSKTDKVRPWDGRVTVQFIVTDGETNSTDSVMLRVAPLVTQTTLQRTHFAGIEASAKKAGIEEPVQQTSAPNGFIQDLFETMQASIPGPEGTVISLPIILPAPMAHGLYHVPQAVARQIRSTGVGMVTDVQPQGSNEETLDAMGNLETIPPYEFNGKNFSAGRIVMGANQTAGRVPLSLPFLQAQEMQDPLLIDTTWLEVQHVDEFLQFLPAKTSQTSRKWCVMVSDPLATLEILRGAQAEGHGNDTYITRPAGNKYTFNTVDNILGDGSFAKTNEECARRIQGVLDVLKAETGITEDDIFRVPVLYDRPKLKFPSNGDFQVRAVYPNAINGLVLNDWLYVAPKQWAVVNATGTDVMQYAVEMAYGKAGYKVDFVDDWELHMRMGDIHCATNVFRELPGPMPA</sequence>
<reference evidence="2 3" key="1">
    <citation type="submission" date="2014-02" db="EMBL/GenBank/DDBJ databases">
        <title>The genome sequence of the entomopathogenic fungus Metarhizium robertsii ARSEF 2575.</title>
        <authorList>
            <person name="Giuliano Garisto Donzelli B."/>
            <person name="Roe B.A."/>
            <person name="Macmil S.L."/>
            <person name="Krasnoff S.B."/>
            <person name="Gibson D.M."/>
        </authorList>
    </citation>
    <scope>NUCLEOTIDE SEQUENCE [LARGE SCALE GENOMIC DNA]</scope>
    <source>
        <strain evidence="2 3">ARSEF 2575</strain>
    </source>
</reference>
<dbReference type="GO" id="GO:0005737">
    <property type="term" value="C:cytoplasm"/>
    <property type="evidence" value="ECO:0007669"/>
    <property type="project" value="InterPro"/>
</dbReference>
<dbReference type="PANTHER" id="PTHR10837">
    <property type="entry name" value="PEPTIDYLARGININE DEIMINASE"/>
    <property type="match status" value="1"/>
</dbReference>
<dbReference type="Gene3D" id="3.75.10.10">
    <property type="entry name" value="L-arginine/glycine Amidinotransferase, Chain A"/>
    <property type="match status" value="1"/>
</dbReference>
<dbReference type="AlphaFoldDB" id="A0A0A1UUL9"/>
<dbReference type="Pfam" id="PF03068">
    <property type="entry name" value="PAD"/>
    <property type="match status" value="1"/>
</dbReference>
<dbReference type="InterPro" id="IPR013530">
    <property type="entry name" value="PAD_C"/>
</dbReference>
<protein>
    <submittedName>
        <fullName evidence="2">Protein-arginine deiminase</fullName>
    </submittedName>
</protein>
<dbReference type="EMBL" id="JELW01000011">
    <property type="protein sequence ID" value="EXV00648.1"/>
    <property type="molecule type" value="Genomic_DNA"/>
</dbReference>
<dbReference type="GO" id="GO:0004668">
    <property type="term" value="F:protein-arginine deiminase activity"/>
    <property type="evidence" value="ECO:0007669"/>
    <property type="project" value="InterPro"/>
</dbReference>
<name>A0A0A1UUL9_9HYPO</name>
<dbReference type="eggNOG" id="ENOG502QVJA">
    <property type="taxonomic scope" value="Eukaryota"/>
</dbReference>
<dbReference type="SUPFAM" id="SSF55909">
    <property type="entry name" value="Pentein"/>
    <property type="match status" value="1"/>
</dbReference>
<dbReference type="PANTHER" id="PTHR10837:SF8">
    <property type="entry name" value="PROTEIN-ARGININE DEIMINASE"/>
    <property type="match status" value="1"/>
</dbReference>
<evidence type="ECO:0000313" key="2">
    <source>
        <dbReference type="EMBL" id="EXV00648.1"/>
    </source>
</evidence>
<dbReference type="GO" id="GO:0005509">
    <property type="term" value="F:calcium ion binding"/>
    <property type="evidence" value="ECO:0007669"/>
    <property type="project" value="InterPro"/>
</dbReference>
<gene>
    <name evidence="2" type="ORF">X797_006055</name>
</gene>
<accession>A0A0A1UUL9</accession>
<evidence type="ECO:0000259" key="1">
    <source>
        <dbReference type="Pfam" id="PF03068"/>
    </source>
</evidence>